<dbReference type="Pfam" id="PF23562">
    <property type="entry name" value="AMP-binding_C_3"/>
    <property type="match status" value="1"/>
</dbReference>
<dbReference type="InterPro" id="IPR042099">
    <property type="entry name" value="ANL_N_sf"/>
</dbReference>
<evidence type="ECO:0000313" key="2">
    <source>
        <dbReference type="Proteomes" id="UP000502179"/>
    </source>
</evidence>
<dbReference type="PROSITE" id="PS00455">
    <property type="entry name" value="AMP_BINDING"/>
    <property type="match status" value="1"/>
</dbReference>
<organism evidence="1 2">
    <name type="scientific">Thermosulfuriphilus ammonigenes</name>
    <dbReference type="NCBI Taxonomy" id="1936021"/>
    <lineage>
        <taxon>Bacteria</taxon>
        <taxon>Pseudomonadati</taxon>
        <taxon>Thermodesulfobacteriota</taxon>
        <taxon>Thermodesulfobacteria</taxon>
        <taxon>Thermodesulfobacteriales</taxon>
        <taxon>Thermodesulfobacteriaceae</taxon>
        <taxon>Thermosulfuriphilus</taxon>
    </lineage>
</organism>
<sequence>MADENPMITTVSDLIFRAVKAYEGLPALTFREGKSWQTISYGGLWQRASFLARKFEERKLSPRERVAIYIDSGPNWLIADLAAQIAGLVTVPRGISAPEEELAFLLDHSQAMAVVVEPQGLSKLEKVLSLVARDPEVFVVENLGQDEFRKPGALPDDLATIVYTSGTTGNPKGVMLTQANIASNVLACQTVLRPRPGKRYLSLLMPYHMLERTVEYLLLSSGVEIIFSDKRHFREDLRRHRPHYLVGVPRLWEAFYQRINQEVASRGLEAWFKRALRVGLLFRRSLKMIRGETAAVGPMARLKHLLGGLGGGLIFFLPWLLAEAVFFRRLRGVFGGSVEMAISGGSTLAPELDDFYEAIGMPLFNGYGLTETSPVISVRYKGRNLPGTVGPPLPGTEIRIEPPEKGEVLVRGPQVMKGYWQNPSATAAIFTDDGFLKTGDLGCFTPRGDLIICGRLKDVIVLSSGENVDPDPIEALLFESPFISQVMLVGQDRKFLGALVVPDRERLLEWARQRGLDLSWPDLCRSPEARDFIHQEIKAILSRARVHPFEHVGAVRLIPEDWTLENGLLTFTLKKRRALISKRYAHEIEEMYS</sequence>
<dbReference type="PANTHER" id="PTHR43813:SF1">
    <property type="entry name" value="ACYL-ACTIVATING ENZYME 16, CHLOROPLASTIC-RELATED"/>
    <property type="match status" value="1"/>
</dbReference>
<dbReference type="Gene3D" id="3.40.50.12780">
    <property type="entry name" value="N-terminal domain of ligase-like"/>
    <property type="match status" value="1"/>
</dbReference>
<name>A0A6G7PVR4_9BACT</name>
<dbReference type="AlphaFoldDB" id="A0A6G7PVR4"/>
<dbReference type="InterPro" id="IPR020845">
    <property type="entry name" value="AMP-binding_CS"/>
</dbReference>
<reference evidence="1 2" key="1">
    <citation type="submission" date="2020-02" db="EMBL/GenBank/DDBJ databases">
        <title>Genome analysis of Thermosulfuriphilus ammonigenes ST65T, an anaerobic thermophilic chemolithoautotrophic bacterium isolated from a deep-sea hydrothermal vent.</title>
        <authorList>
            <person name="Slobodkina G."/>
            <person name="Allioux M."/>
            <person name="Merkel A."/>
            <person name="Alain K."/>
            <person name="Jebbar M."/>
            <person name="Slobodkin A."/>
        </authorList>
    </citation>
    <scope>NUCLEOTIDE SEQUENCE [LARGE SCALE GENOMIC DNA]</scope>
    <source>
        <strain evidence="1 2">ST65</strain>
    </source>
</reference>
<dbReference type="SUPFAM" id="SSF56801">
    <property type="entry name" value="Acetyl-CoA synthetase-like"/>
    <property type="match status" value="1"/>
</dbReference>
<keyword evidence="2" id="KW-1185">Reference proteome</keyword>
<dbReference type="RefSeq" id="WP_166031864.1">
    <property type="nucleotide sequence ID" value="NZ_CP048877.1"/>
</dbReference>
<gene>
    <name evidence="1" type="ORF">G4V39_04890</name>
</gene>
<keyword evidence="1" id="KW-0436">Ligase</keyword>
<dbReference type="KEGG" id="tav:G4V39_04890"/>
<evidence type="ECO:0000313" key="1">
    <source>
        <dbReference type="EMBL" id="QIJ71646.1"/>
    </source>
</evidence>
<dbReference type="Proteomes" id="UP000502179">
    <property type="component" value="Chromosome"/>
</dbReference>
<dbReference type="EMBL" id="CP048877">
    <property type="protein sequence ID" value="QIJ71646.1"/>
    <property type="molecule type" value="Genomic_DNA"/>
</dbReference>
<dbReference type="InterPro" id="IPR052987">
    <property type="entry name" value="Chloroplast_AMP-bd_Enzymes"/>
</dbReference>
<dbReference type="Pfam" id="PF00501">
    <property type="entry name" value="AMP-binding"/>
    <property type="match status" value="1"/>
</dbReference>
<dbReference type="InterPro" id="IPR020459">
    <property type="entry name" value="AMP-binding"/>
</dbReference>
<dbReference type="PANTHER" id="PTHR43813">
    <property type="entry name" value="ACYL-ACTIVATING ENZYME 16, CHLOROPLASTIC-RELATED"/>
    <property type="match status" value="1"/>
</dbReference>
<dbReference type="GO" id="GO:0016874">
    <property type="term" value="F:ligase activity"/>
    <property type="evidence" value="ECO:0007669"/>
    <property type="project" value="UniProtKB-KW"/>
</dbReference>
<proteinExistence type="predicted"/>
<accession>A0A6G7PVR4</accession>
<dbReference type="PRINTS" id="PR00154">
    <property type="entry name" value="AMPBINDING"/>
</dbReference>
<protein>
    <submittedName>
        <fullName evidence="1">Long-chain fatty acid--CoA ligase</fullName>
    </submittedName>
</protein>
<dbReference type="InterPro" id="IPR000873">
    <property type="entry name" value="AMP-dep_synth/lig_dom"/>
</dbReference>